<evidence type="ECO:0000256" key="1">
    <source>
        <dbReference type="SAM" id="MobiDB-lite"/>
    </source>
</evidence>
<dbReference type="GO" id="GO:0016702">
    <property type="term" value="F:oxidoreductase activity, acting on single donors with incorporation of molecular oxygen, incorporation of two atoms of oxygen"/>
    <property type="evidence" value="ECO:0007669"/>
    <property type="project" value="InterPro"/>
</dbReference>
<feature type="chain" id="PRO_5040289162" description="Extracellular dioxygenase" evidence="2">
    <location>
        <begin position="20"/>
        <end position="370"/>
    </location>
</feature>
<sequence length="370" mass="38880">MQLKQVLSLCLLGASLVSAHPGHEEKRASKELLAFKSHVRRGLSLCARSFDESGLNARAIARRAKLANEYRRRKLAVRDTDDVLNTSHLSSADYTTSTDETEIFSSTGTCVLNPEGETGPFWVSGELIRSDIIEDQAGVPVVLDIQFVDVSTCQAVEGLYIDTWSCNATGVYSGVSGNGNGNSADTSILEETFLRGIAKTDSDGVVSFNTLFPGHYSGRTTHHHIIAHQNATLLSNNTLTGGTVPHIGQLFWDQTLIDEVEAISPYSTNTVAQTTNAEDRVFSDETSGTTSDPVFNYVLLGDSVEDGLLGWVTVAVDLTATYTPNYSFVYTSSGSEAVSGSSGGSGGSGTAPGSGGSAPSGGMGGGPGGF</sequence>
<comment type="caution">
    <text evidence="3">The sequence shown here is derived from an EMBL/GenBank/DDBJ whole genome shotgun (WGS) entry which is preliminary data.</text>
</comment>
<evidence type="ECO:0000313" key="3">
    <source>
        <dbReference type="EMBL" id="GIK01875.1"/>
    </source>
</evidence>
<reference evidence="3 4" key="1">
    <citation type="submission" date="2021-02" db="EMBL/GenBank/DDBJ databases">
        <title>Pan-genome distribution and transcriptional activeness of fungal secondary metabolism genes in Aspergillus section Fumigati.</title>
        <authorList>
            <person name="Takahashi H."/>
            <person name="Umemura M."/>
            <person name="Ninomiya A."/>
            <person name="Kusuya Y."/>
            <person name="Urayama S."/>
            <person name="Shimizu M."/>
            <person name="Watanabe A."/>
            <person name="Kamei K."/>
            <person name="Yaguchi T."/>
            <person name="Hagiwara D."/>
        </authorList>
    </citation>
    <scope>NUCLEOTIDE SEQUENCE [LARGE SCALE GENOMIC DNA]</scope>
    <source>
        <strain evidence="3 4">IFM 47045</strain>
    </source>
</reference>
<feature type="compositionally biased region" description="Gly residues" evidence="1">
    <location>
        <begin position="341"/>
        <end position="370"/>
    </location>
</feature>
<dbReference type="SUPFAM" id="SSF49482">
    <property type="entry name" value="Aromatic compound dioxygenase"/>
    <property type="match status" value="1"/>
</dbReference>
<dbReference type="RefSeq" id="XP_043125061.1">
    <property type="nucleotide sequence ID" value="XM_043269126.1"/>
</dbReference>
<gene>
    <name evidence="3" type="ORF">Aspvir_005916</name>
</gene>
<evidence type="ECO:0000256" key="2">
    <source>
        <dbReference type="SAM" id="SignalP"/>
    </source>
</evidence>
<dbReference type="CDD" id="cd03457">
    <property type="entry name" value="intradiol_dioxygenase_like"/>
    <property type="match status" value="1"/>
</dbReference>
<dbReference type="GO" id="GO:0005506">
    <property type="term" value="F:iron ion binding"/>
    <property type="evidence" value="ECO:0007669"/>
    <property type="project" value="InterPro"/>
</dbReference>
<protein>
    <recommendedName>
        <fullName evidence="5">Extracellular dioxygenase</fullName>
    </recommendedName>
</protein>
<keyword evidence="4" id="KW-1185">Reference proteome</keyword>
<feature type="region of interest" description="Disordered" evidence="1">
    <location>
        <begin position="337"/>
        <end position="370"/>
    </location>
</feature>
<proteinExistence type="predicted"/>
<dbReference type="PANTHER" id="PTHR34315">
    <property type="match status" value="1"/>
</dbReference>
<keyword evidence="2" id="KW-0732">Signal</keyword>
<dbReference type="GeneID" id="66933898"/>
<evidence type="ECO:0008006" key="5">
    <source>
        <dbReference type="Google" id="ProtNLM"/>
    </source>
</evidence>
<organism evidence="3 4">
    <name type="scientific">Aspergillus viridinutans</name>
    <dbReference type="NCBI Taxonomy" id="75553"/>
    <lineage>
        <taxon>Eukaryota</taxon>
        <taxon>Fungi</taxon>
        <taxon>Dikarya</taxon>
        <taxon>Ascomycota</taxon>
        <taxon>Pezizomycotina</taxon>
        <taxon>Eurotiomycetes</taxon>
        <taxon>Eurotiomycetidae</taxon>
        <taxon>Eurotiales</taxon>
        <taxon>Aspergillaceae</taxon>
        <taxon>Aspergillus</taxon>
        <taxon>Aspergillus subgen. Fumigati</taxon>
    </lineage>
</organism>
<accession>A0A9P3BT83</accession>
<feature type="signal peptide" evidence="2">
    <location>
        <begin position="1"/>
        <end position="19"/>
    </location>
</feature>
<dbReference type="InterPro" id="IPR015889">
    <property type="entry name" value="Intradiol_dOase_core"/>
</dbReference>
<dbReference type="OrthoDB" id="121380at2759"/>
<dbReference type="EMBL" id="BOPL01000003">
    <property type="protein sequence ID" value="GIK01875.1"/>
    <property type="molecule type" value="Genomic_DNA"/>
</dbReference>
<dbReference type="PANTHER" id="PTHR34315:SF9">
    <property type="entry name" value="INTRADIOL RING-CLEAVAGE DIOXYGENASES DOMAIN-CONTAINING PROTEIN-RELATED"/>
    <property type="match status" value="1"/>
</dbReference>
<dbReference type="Proteomes" id="UP000710440">
    <property type="component" value="Unassembled WGS sequence"/>
</dbReference>
<evidence type="ECO:0000313" key="4">
    <source>
        <dbReference type="Proteomes" id="UP000710440"/>
    </source>
</evidence>
<dbReference type="AlphaFoldDB" id="A0A9P3BT83"/>
<dbReference type="Gene3D" id="2.60.130.10">
    <property type="entry name" value="Aromatic compound dioxygenase"/>
    <property type="match status" value="1"/>
</dbReference>
<name>A0A9P3BT83_ASPVI</name>